<proteinExistence type="predicted"/>
<organism evidence="1 2">
    <name type="scientific">Albidovulum litorale</name>
    <dbReference type="NCBI Taxonomy" id="2984134"/>
    <lineage>
        <taxon>Bacteria</taxon>
        <taxon>Pseudomonadati</taxon>
        <taxon>Pseudomonadota</taxon>
        <taxon>Alphaproteobacteria</taxon>
        <taxon>Rhodobacterales</taxon>
        <taxon>Paracoccaceae</taxon>
        <taxon>Albidovulum</taxon>
    </lineage>
</organism>
<protein>
    <submittedName>
        <fullName evidence="1">DUF1059 domain-containing protein</fullName>
    </submittedName>
</protein>
<sequence length="64" mass="7123">MAKTYSYACADYEGMEDCPGKVTAATEAEVWQLLETHARIAHGEDPSAWSDEDRKFIGELIKEG</sequence>
<keyword evidence="2" id="KW-1185">Reference proteome</keyword>
<dbReference type="RefSeq" id="WP_263740779.1">
    <property type="nucleotide sequence ID" value="NZ_JAOWKZ010000003.1"/>
</dbReference>
<evidence type="ECO:0000313" key="1">
    <source>
        <dbReference type="EMBL" id="MCV2873575.1"/>
    </source>
</evidence>
<dbReference type="InterPro" id="IPR009409">
    <property type="entry name" value="DUF1059"/>
</dbReference>
<reference evidence="1 2" key="1">
    <citation type="submission" date="2022-10" db="EMBL/GenBank/DDBJ databases">
        <title>Defluviimonas sp. nov., isolated from ocean surface sediments.</title>
        <authorList>
            <person name="He W."/>
            <person name="Wang L."/>
            <person name="Zhang D.-F."/>
        </authorList>
    </citation>
    <scope>NUCLEOTIDE SEQUENCE [LARGE SCALE GENOMIC DNA]</scope>
    <source>
        <strain evidence="1 2">WL0050</strain>
    </source>
</reference>
<dbReference type="Proteomes" id="UP001652564">
    <property type="component" value="Unassembled WGS sequence"/>
</dbReference>
<dbReference type="Pfam" id="PF06348">
    <property type="entry name" value="DUF1059"/>
    <property type="match status" value="1"/>
</dbReference>
<accession>A0ABT2ZQZ6</accession>
<dbReference type="EMBL" id="JAOWKZ010000003">
    <property type="protein sequence ID" value="MCV2873575.1"/>
    <property type="molecule type" value="Genomic_DNA"/>
</dbReference>
<name>A0ABT2ZQZ6_9RHOB</name>
<evidence type="ECO:0000313" key="2">
    <source>
        <dbReference type="Proteomes" id="UP001652564"/>
    </source>
</evidence>
<gene>
    <name evidence="1" type="ORF">OEZ71_14835</name>
</gene>
<comment type="caution">
    <text evidence="1">The sequence shown here is derived from an EMBL/GenBank/DDBJ whole genome shotgun (WGS) entry which is preliminary data.</text>
</comment>